<feature type="compositionally biased region" description="Basic and acidic residues" evidence="1">
    <location>
        <begin position="255"/>
        <end position="268"/>
    </location>
</feature>
<accession>Q2XNY3</accession>
<evidence type="ECO:0000256" key="1">
    <source>
        <dbReference type="SAM" id="MobiDB-lite"/>
    </source>
</evidence>
<feature type="compositionally biased region" description="Basic residues" evidence="1">
    <location>
        <begin position="108"/>
        <end position="118"/>
    </location>
</feature>
<dbReference type="AlphaFoldDB" id="Q2XNY3"/>
<feature type="region of interest" description="Disordered" evidence="1">
    <location>
        <begin position="246"/>
        <end position="294"/>
    </location>
</feature>
<organism evidence="2">
    <name type="scientific">Asparagus officinalis</name>
    <name type="common">Garden asparagus</name>
    <dbReference type="NCBI Taxonomy" id="4686"/>
    <lineage>
        <taxon>Eukaryota</taxon>
        <taxon>Viridiplantae</taxon>
        <taxon>Streptophyta</taxon>
        <taxon>Embryophyta</taxon>
        <taxon>Tracheophyta</taxon>
        <taxon>Spermatophyta</taxon>
        <taxon>Magnoliopsida</taxon>
        <taxon>Liliopsida</taxon>
        <taxon>Asparagales</taxon>
        <taxon>Asparagaceae</taxon>
        <taxon>Asparagoideae</taxon>
        <taxon>Asparagus</taxon>
    </lineage>
</organism>
<evidence type="ECO:0000313" key="2">
    <source>
        <dbReference type="EMBL" id="ABB55289.1"/>
    </source>
</evidence>
<reference evidence="2" key="1">
    <citation type="submission" date="2005-10" db="EMBL/GenBank/DDBJ databases">
        <title>Comparative Sequence and Genetic Analyses of the Asparagus, Onion, and Rice Genomes Reveal Similar Structures, But No Microsynteny.</title>
        <authorList>
            <person name="Jernej J."/>
            <person name="Suzuki G."/>
            <person name="McCallum J."/>
            <person name="Cheung F."/>
            <person name="Arbogast T."/>
            <person name="Tallon L.J."/>
            <person name="Smith S."/>
            <person name="Utterback T."/>
            <person name="Havey M.J."/>
            <person name="Town C.D."/>
        </authorList>
    </citation>
    <scope>NUCLEOTIDE SEQUENCE</scope>
</reference>
<gene>
    <name evidence="2" type="ORF">10.t00033</name>
</gene>
<proteinExistence type="predicted"/>
<dbReference type="EMBL" id="DQ273271">
    <property type="protein sequence ID" value="ABB55289.1"/>
    <property type="molecule type" value="Genomic_DNA"/>
</dbReference>
<feature type="compositionally biased region" description="Basic and acidic residues" evidence="1">
    <location>
        <begin position="133"/>
        <end position="148"/>
    </location>
</feature>
<name>Q2XNY3_ASPOF</name>
<sequence>MATIVGANSLAAEVVVTQPTFKIRVNEEIEYEFDQQKFEESASPSRSRKVSSSRNTRGVSGLKIKDPLAAAAPMPHDVPATSKEVEAVDPDSSSAMKITDEGTLILSKRTRQRRRQRLARQLVKDSESMDGIRYNEDLKSRQRREQQRRTTNPSSKAETNEWVRVKKTHSTLEERIKKRHTLLAHARVLLRKAEEMQKEETAKSALKSKVDEVTVRSYSDPYPVSPVPAPLTEPGNSVDLTKSRVPLKGRLGPLPEDRGKAPVKERLGPLKGPQITIQTGGRTNPPKKDNKGKVPIIDHWITC</sequence>
<feature type="region of interest" description="Disordered" evidence="1">
    <location>
        <begin position="34"/>
        <end position="160"/>
    </location>
</feature>
<protein>
    <submittedName>
        <fullName evidence="2">Uncharacterized protein</fullName>
    </submittedName>
</protein>